<gene>
    <name evidence="2" type="ORF">D1868_05910</name>
</gene>
<dbReference type="GO" id="GO:0016787">
    <property type="term" value="F:hydrolase activity"/>
    <property type="evidence" value="ECO:0007669"/>
    <property type="project" value="UniProtKB-KW"/>
</dbReference>
<dbReference type="EMBL" id="CP045483">
    <property type="protein sequence ID" value="QGR19570.1"/>
    <property type="molecule type" value="Genomic_DNA"/>
</dbReference>
<dbReference type="Pfam" id="PF04909">
    <property type="entry name" value="Amidohydro_2"/>
    <property type="match status" value="1"/>
</dbReference>
<name>A0A650CP08_9CREN</name>
<evidence type="ECO:0000313" key="3">
    <source>
        <dbReference type="Proteomes" id="UP000423396"/>
    </source>
</evidence>
<accession>A0A650CP08</accession>
<feature type="domain" description="Amidohydrolase-related" evidence="1">
    <location>
        <begin position="62"/>
        <end position="353"/>
    </location>
</feature>
<dbReference type="InterPro" id="IPR032466">
    <property type="entry name" value="Metal_Hydrolase"/>
</dbReference>
<sequence>MIIDDHVHWFSAKPMTEKEFVMSAAESWLEGEVKNSDVYTMNTLRPFYLTLKRRLKELLGEDFLSERNKMIRDDPVNYMKFLFEDAGIVGLVIDEGFGVKEMEIPVKYKLLFRIETLIDKGGLFSLTFDKAIELFEETLRRKIAEGYSGFKSIIAYRTGLKVRCEEEQARKDFTSEKIDWFGKYAKGFRDFLLCKTLEIAKELKVPVQIHTGAGDRDIKLDLSRPSYLTDLVRRYEGVIVFVHAGYPYHRETAWMSYLFPSVYLDVSQVIPFAPMATFSILKEIYEVAPLNKVMYGSDAFKIPEIAWLAAHLAKESFNELKEELDRKRLIEPDDMEEMEKRFFYLNARTVYNFD</sequence>
<dbReference type="AlphaFoldDB" id="A0A650CP08"/>
<keyword evidence="3" id="KW-1185">Reference proteome</keyword>
<dbReference type="PANTHER" id="PTHR43383:SF2">
    <property type="entry name" value="AMIDOHYDROLASE 2 FAMILY PROTEIN"/>
    <property type="match status" value="1"/>
</dbReference>
<dbReference type="PANTHER" id="PTHR43383">
    <property type="entry name" value="NODULIN 6"/>
    <property type="match status" value="1"/>
</dbReference>
<proteinExistence type="predicted"/>
<evidence type="ECO:0000259" key="1">
    <source>
        <dbReference type="Pfam" id="PF04909"/>
    </source>
</evidence>
<keyword evidence="2" id="KW-0378">Hydrolase</keyword>
<dbReference type="OrthoDB" id="34429at2157"/>
<reference evidence="2 3" key="1">
    <citation type="submission" date="2019-10" db="EMBL/GenBank/DDBJ databases">
        <title>Genome Sequences from Six Type Strain Members of the Archaeal Family Sulfolobaceae: Acidianus ambivalens, Acidianus infernus, Metallosphaera prunae, Stygiolobus azoricus, Sulfolobus metallicus, and Sulfurisphaera ohwakuensis.</title>
        <authorList>
            <person name="Counts J.A."/>
            <person name="Kelly R.M."/>
        </authorList>
    </citation>
    <scope>NUCLEOTIDE SEQUENCE [LARGE SCALE GENOMIC DNA]</scope>
    <source>
        <strain evidence="2 3">FC6</strain>
    </source>
</reference>
<evidence type="ECO:0000313" key="2">
    <source>
        <dbReference type="EMBL" id="QGR19570.1"/>
    </source>
</evidence>
<dbReference type="SUPFAM" id="SSF51556">
    <property type="entry name" value="Metallo-dependent hydrolases"/>
    <property type="match status" value="1"/>
</dbReference>
<dbReference type="Proteomes" id="UP000423396">
    <property type="component" value="Chromosome"/>
</dbReference>
<organism evidence="2 3">
    <name type="scientific">Stygiolobus azoricus</name>
    <dbReference type="NCBI Taxonomy" id="41675"/>
    <lineage>
        <taxon>Archaea</taxon>
        <taxon>Thermoproteota</taxon>
        <taxon>Thermoprotei</taxon>
        <taxon>Sulfolobales</taxon>
        <taxon>Sulfolobaceae</taxon>
        <taxon>Stygiolobus</taxon>
    </lineage>
</organism>
<dbReference type="KEGG" id="sazo:D1868_05910"/>
<protein>
    <submittedName>
        <fullName evidence="2">Amidohydrolase family protein</fullName>
    </submittedName>
</protein>
<dbReference type="InterPro" id="IPR006680">
    <property type="entry name" value="Amidohydro-rel"/>
</dbReference>
<dbReference type="Gene3D" id="3.20.20.140">
    <property type="entry name" value="Metal-dependent hydrolases"/>
    <property type="match status" value="1"/>
</dbReference>